<reference evidence="3 4" key="1">
    <citation type="submission" date="2018-01" db="EMBL/GenBank/DDBJ databases">
        <title>The draft genome sequence of Cohaesibacter sp. H1304.</title>
        <authorList>
            <person name="Wang N.-N."/>
            <person name="Du Z.-J."/>
        </authorList>
    </citation>
    <scope>NUCLEOTIDE SEQUENCE [LARGE SCALE GENOMIC DNA]</scope>
    <source>
        <strain evidence="3 4">H1304</strain>
    </source>
</reference>
<dbReference type="GO" id="GO:0015221">
    <property type="term" value="F:lipopolysaccharide transmembrane transporter activity"/>
    <property type="evidence" value="ECO:0007669"/>
    <property type="project" value="InterPro"/>
</dbReference>
<gene>
    <name evidence="3" type="primary">lptC</name>
    <name evidence="3" type="ORF">C0081_17370</name>
</gene>
<evidence type="ECO:0000313" key="3">
    <source>
        <dbReference type="EMBL" id="PLW75873.1"/>
    </source>
</evidence>
<dbReference type="Pfam" id="PF06835">
    <property type="entry name" value="LptC"/>
    <property type="match status" value="1"/>
</dbReference>
<dbReference type="Gene3D" id="2.60.450.10">
    <property type="entry name" value="Lipopolysaccharide (LPS) transport protein A like domain"/>
    <property type="match status" value="1"/>
</dbReference>
<dbReference type="AlphaFoldDB" id="A0A2N5XN00"/>
<organism evidence="3 4">
    <name type="scientific">Cohaesibacter celericrescens</name>
    <dbReference type="NCBI Taxonomy" id="2067669"/>
    <lineage>
        <taxon>Bacteria</taxon>
        <taxon>Pseudomonadati</taxon>
        <taxon>Pseudomonadota</taxon>
        <taxon>Alphaproteobacteria</taxon>
        <taxon>Hyphomicrobiales</taxon>
        <taxon>Cohaesibacteraceae</taxon>
    </lineage>
</organism>
<accession>A0A2N5XN00</accession>
<keyword evidence="4" id="KW-1185">Reference proteome</keyword>
<evidence type="ECO:0000313" key="4">
    <source>
        <dbReference type="Proteomes" id="UP000234881"/>
    </source>
</evidence>
<keyword evidence="2" id="KW-0472">Membrane</keyword>
<evidence type="ECO:0000256" key="1">
    <source>
        <dbReference type="SAM" id="MobiDB-lite"/>
    </source>
</evidence>
<dbReference type="RefSeq" id="WP_101535115.1">
    <property type="nucleotide sequence ID" value="NZ_PKUQ01000042.1"/>
</dbReference>
<keyword evidence="2" id="KW-0812">Transmembrane</keyword>
<dbReference type="GO" id="GO:0005886">
    <property type="term" value="C:plasma membrane"/>
    <property type="evidence" value="ECO:0007669"/>
    <property type="project" value="InterPro"/>
</dbReference>
<dbReference type="EMBL" id="PKUQ01000042">
    <property type="protein sequence ID" value="PLW75873.1"/>
    <property type="molecule type" value="Genomic_DNA"/>
</dbReference>
<keyword evidence="2" id="KW-1133">Transmembrane helix</keyword>
<sequence>MINDALIARLADPYGNLGQRLQSRRITGAQRAHEKGVRQDMKDQTGSDQMDQRAPDAQRPLTSSRDHSPVSLQSDNLGPDRKSQTNNMFHTRVDHDTRIISAQEQQTAFRSAQRHTKRVKVLKWGLPLIALSIIAGFVGWVAQQKPVEQPVETVQEQAALQQDELIMQNPNLNGFSDGRAYEVIADRAVQKIATPDVINLETLTARITDEKGQWVTITSQSGLFNQTSEQMTLNGTVDVKSSLGYDLTTDIVNVDMKKRYLETETPVEILSKDILLKADKLEAINNGEQFRFIGNVHLRIDAAMMNKSDTKPPAQEADQ</sequence>
<dbReference type="Proteomes" id="UP000234881">
    <property type="component" value="Unassembled WGS sequence"/>
</dbReference>
<feature type="region of interest" description="Disordered" evidence="1">
    <location>
        <begin position="26"/>
        <end position="86"/>
    </location>
</feature>
<dbReference type="OrthoDB" id="7873824at2"/>
<dbReference type="InterPro" id="IPR026265">
    <property type="entry name" value="LptC"/>
</dbReference>
<name>A0A2N5XN00_9HYPH</name>
<dbReference type="InterPro" id="IPR010664">
    <property type="entry name" value="LipoPS_assembly_LptC-rel"/>
</dbReference>
<comment type="caution">
    <text evidence="3">The sequence shown here is derived from an EMBL/GenBank/DDBJ whole genome shotgun (WGS) entry which is preliminary data.</text>
</comment>
<feature type="transmembrane region" description="Helical" evidence="2">
    <location>
        <begin position="121"/>
        <end position="142"/>
    </location>
</feature>
<proteinExistence type="predicted"/>
<feature type="compositionally biased region" description="Basic and acidic residues" evidence="1">
    <location>
        <begin position="31"/>
        <end position="56"/>
    </location>
</feature>
<protein>
    <submittedName>
        <fullName evidence="3">LPS export ABC transporter periplasmic protein LptC</fullName>
    </submittedName>
</protein>
<evidence type="ECO:0000256" key="2">
    <source>
        <dbReference type="SAM" id="Phobius"/>
    </source>
</evidence>
<dbReference type="NCBIfam" id="TIGR04409">
    <property type="entry name" value="LptC_YrbK"/>
    <property type="match status" value="1"/>
</dbReference>